<comment type="caution">
    <text evidence="3">The sequence shown here is derived from an EMBL/GenBank/DDBJ whole genome shotgun (WGS) entry which is preliminary data.</text>
</comment>
<keyword evidence="2" id="KW-0732">Signal</keyword>
<name>A0A5B1LCD7_9ACTN</name>
<evidence type="ECO:0000313" key="3">
    <source>
        <dbReference type="EMBL" id="KAA1417944.1"/>
    </source>
</evidence>
<protein>
    <recommendedName>
        <fullName evidence="5">Collagen-like protein</fullName>
    </recommendedName>
</protein>
<keyword evidence="4" id="KW-1185">Reference proteome</keyword>
<feature type="chain" id="PRO_5022720255" description="Collagen-like protein" evidence="2">
    <location>
        <begin position="30"/>
        <end position="238"/>
    </location>
</feature>
<dbReference type="AlphaFoldDB" id="A0A5B1LCD7"/>
<accession>A0A5B1LCD7</accession>
<organism evidence="3 4">
    <name type="scientific">Nocardioides humilatus</name>
    <dbReference type="NCBI Taxonomy" id="2607660"/>
    <lineage>
        <taxon>Bacteria</taxon>
        <taxon>Bacillati</taxon>
        <taxon>Actinomycetota</taxon>
        <taxon>Actinomycetes</taxon>
        <taxon>Propionibacteriales</taxon>
        <taxon>Nocardioidaceae</taxon>
        <taxon>Nocardioides</taxon>
    </lineage>
</organism>
<reference evidence="3 4" key="2">
    <citation type="submission" date="2019-09" db="EMBL/GenBank/DDBJ databases">
        <authorList>
            <person name="Jin C."/>
        </authorList>
    </citation>
    <scope>NUCLEOTIDE SEQUENCE [LARGE SCALE GENOMIC DNA]</scope>
    <source>
        <strain evidence="3 4">BN130099</strain>
    </source>
</reference>
<sequence length="238" mass="24174">MRVPKPSPSLAVAVAALVVSLGGTSYAVAQIGSADIVDDSVRSIDVTDGTLRSRDIRDGGVRLADLSDGARQAGPVGPQGPQGPAGPAGAGRWLLINAAGEIEAQSGGFTIAAAYPTLPNTLPLPENNSLRASGNVYINAGEDLSNNGLVAVIALQNQLDQNADGVTNGRSPNPDSNPEFSGEISTTVCGVANVVVCAPPGTNETTHFVVSPRNSDGTVTMPGARKRFYVIVSGDSTN</sequence>
<evidence type="ECO:0000313" key="4">
    <source>
        <dbReference type="Proteomes" id="UP000325003"/>
    </source>
</evidence>
<evidence type="ECO:0008006" key="5">
    <source>
        <dbReference type="Google" id="ProtNLM"/>
    </source>
</evidence>
<evidence type="ECO:0000256" key="1">
    <source>
        <dbReference type="SAM" id="MobiDB-lite"/>
    </source>
</evidence>
<dbReference type="EMBL" id="VUJV01000004">
    <property type="protein sequence ID" value="KAA1417944.1"/>
    <property type="molecule type" value="Genomic_DNA"/>
</dbReference>
<reference evidence="3 4" key="1">
    <citation type="submission" date="2019-09" db="EMBL/GenBank/DDBJ databases">
        <title>Nocardioides panacisoli sp. nov., isolated from the soil of a ginseng field.</title>
        <authorList>
            <person name="Cho C."/>
        </authorList>
    </citation>
    <scope>NUCLEOTIDE SEQUENCE [LARGE SCALE GENOMIC DNA]</scope>
    <source>
        <strain evidence="3 4">BN130099</strain>
    </source>
</reference>
<dbReference type="RefSeq" id="WP_149729164.1">
    <property type="nucleotide sequence ID" value="NZ_VUJV01000004.1"/>
</dbReference>
<feature type="signal peptide" evidence="2">
    <location>
        <begin position="1"/>
        <end position="29"/>
    </location>
</feature>
<evidence type="ECO:0000256" key="2">
    <source>
        <dbReference type="SAM" id="SignalP"/>
    </source>
</evidence>
<proteinExistence type="predicted"/>
<dbReference type="Proteomes" id="UP000325003">
    <property type="component" value="Unassembled WGS sequence"/>
</dbReference>
<feature type="region of interest" description="Disordered" evidence="1">
    <location>
        <begin position="68"/>
        <end position="89"/>
    </location>
</feature>
<gene>
    <name evidence="3" type="ORF">F0U44_15015</name>
</gene>